<dbReference type="PANTHER" id="PTHR45756:SF1">
    <property type="entry name" value="PROTEIN KINASE DOMAIN CONTAINING PROTEIN"/>
    <property type="match status" value="1"/>
</dbReference>
<dbReference type="SUPFAM" id="SSF56112">
    <property type="entry name" value="Protein kinase-like (PK-like)"/>
    <property type="match status" value="1"/>
</dbReference>
<dbReference type="InterPro" id="IPR001245">
    <property type="entry name" value="Ser-Thr/Tyr_kinase_cat_dom"/>
</dbReference>
<dbReference type="GO" id="GO:0005524">
    <property type="term" value="F:ATP binding"/>
    <property type="evidence" value="ECO:0007669"/>
    <property type="project" value="InterPro"/>
</dbReference>
<dbReference type="RefSeq" id="XP_002951970.1">
    <property type="nucleotide sequence ID" value="XM_002951924.1"/>
</dbReference>
<dbReference type="GeneID" id="9616053"/>
<feature type="non-terminal residue" evidence="2">
    <location>
        <position position="1"/>
    </location>
</feature>
<organism evidence="3">
    <name type="scientific">Volvox carteri f. nagariensis</name>
    <dbReference type="NCBI Taxonomy" id="3068"/>
    <lineage>
        <taxon>Eukaryota</taxon>
        <taxon>Viridiplantae</taxon>
        <taxon>Chlorophyta</taxon>
        <taxon>core chlorophytes</taxon>
        <taxon>Chlorophyceae</taxon>
        <taxon>CS clade</taxon>
        <taxon>Chlamydomonadales</taxon>
        <taxon>Volvocaceae</taxon>
        <taxon>Volvox</taxon>
    </lineage>
</organism>
<accession>D8TZU2</accession>
<gene>
    <name evidence="2" type="ORF">VOLCADRAFT_61756</name>
</gene>
<dbReference type="GO" id="GO:0004672">
    <property type="term" value="F:protein kinase activity"/>
    <property type="evidence" value="ECO:0007669"/>
    <property type="project" value="InterPro"/>
</dbReference>
<dbReference type="InParanoid" id="D8TZU2"/>
<dbReference type="Pfam" id="PF07714">
    <property type="entry name" value="PK_Tyr_Ser-Thr"/>
    <property type="match status" value="1"/>
</dbReference>
<reference evidence="2 3" key="1">
    <citation type="journal article" date="2010" name="Science">
        <title>Genomic analysis of organismal complexity in the multicellular green alga Volvox carteri.</title>
        <authorList>
            <person name="Prochnik S.E."/>
            <person name="Umen J."/>
            <person name="Nedelcu A.M."/>
            <person name="Hallmann A."/>
            <person name="Miller S.M."/>
            <person name="Nishii I."/>
            <person name="Ferris P."/>
            <person name="Kuo A."/>
            <person name="Mitros T."/>
            <person name="Fritz-Laylin L.K."/>
            <person name="Hellsten U."/>
            <person name="Chapman J."/>
            <person name="Simakov O."/>
            <person name="Rensing S.A."/>
            <person name="Terry A."/>
            <person name="Pangilinan J."/>
            <person name="Kapitonov V."/>
            <person name="Jurka J."/>
            <person name="Salamov A."/>
            <person name="Shapiro H."/>
            <person name="Schmutz J."/>
            <person name="Grimwood J."/>
            <person name="Lindquist E."/>
            <person name="Lucas S."/>
            <person name="Grigoriev I.V."/>
            <person name="Schmitt R."/>
            <person name="Kirk D."/>
            <person name="Rokhsar D.S."/>
        </authorList>
    </citation>
    <scope>NUCLEOTIDE SEQUENCE [LARGE SCALE GENOMIC DNA]</scope>
    <source>
        <strain evidence="3">f. Nagariensis / Eve</strain>
    </source>
</reference>
<proteinExistence type="predicted"/>
<dbReference type="PROSITE" id="PS50011">
    <property type="entry name" value="PROTEIN_KINASE_DOM"/>
    <property type="match status" value="1"/>
</dbReference>
<dbReference type="eggNOG" id="KOG0192">
    <property type="taxonomic scope" value="Eukaryota"/>
</dbReference>
<dbReference type="InterPro" id="IPR000719">
    <property type="entry name" value="Prot_kinase_dom"/>
</dbReference>
<evidence type="ECO:0000313" key="2">
    <source>
        <dbReference type="EMBL" id="EFJ47075.1"/>
    </source>
</evidence>
<feature type="domain" description="Protein kinase" evidence="1">
    <location>
        <begin position="1"/>
        <end position="97"/>
    </location>
</feature>
<dbReference type="STRING" id="3068.D8TZU2"/>
<dbReference type="InterPro" id="IPR053215">
    <property type="entry name" value="TKL_Ser/Thr_kinase"/>
</dbReference>
<evidence type="ECO:0000259" key="1">
    <source>
        <dbReference type="PROSITE" id="PS50011"/>
    </source>
</evidence>
<sequence>GSCMYMAPEVHRNMPYNEKVDVFSFGVLMYEVFSRTLLLVSAVWRGGGYAQYVAEGYRPPKPVAMPEPLYELISACWADDPCSRPNMADVVETLKLLQDRYAPQPQTPAPSCGCVIC</sequence>
<dbReference type="KEGG" id="vcn:VOLCADRAFT_61756"/>
<dbReference type="Proteomes" id="UP000001058">
    <property type="component" value="Unassembled WGS sequence"/>
</dbReference>
<dbReference type="EMBL" id="GL378347">
    <property type="protein sequence ID" value="EFJ47075.1"/>
    <property type="molecule type" value="Genomic_DNA"/>
</dbReference>
<dbReference type="Gene3D" id="1.10.510.10">
    <property type="entry name" value="Transferase(Phosphotransferase) domain 1"/>
    <property type="match status" value="1"/>
</dbReference>
<dbReference type="AlphaFoldDB" id="D8TZU2"/>
<name>D8TZU2_VOLCA</name>
<evidence type="ECO:0000313" key="3">
    <source>
        <dbReference type="Proteomes" id="UP000001058"/>
    </source>
</evidence>
<protein>
    <recommendedName>
        <fullName evidence="1">Protein kinase domain-containing protein</fullName>
    </recommendedName>
</protein>
<dbReference type="OrthoDB" id="551059at2759"/>
<dbReference type="PANTHER" id="PTHR45756">
    <property type="entry name" value="PALMITOYLTRANSFERASE"/>
    <property type="match status" value="1"/>
</dbReference>
<keyword evidence="3" id="KW-1185">Reference proteome</keyword>
<dbReference type="InterPro" id="IPR011009">
    <property type="entry name" value="Kinase-like_dom_sf"/>
</dbReference>